<accession>A0A6G8Q3E0</accession>
<reference evidence="3 4" key="1">
    <citation type="submission" date="2019-10" db="EMBL/GenBank/DDBJ databases">
        <title>Rubrobacter sp nov SCSIO 52915 isolated from a deep-sea sediment in the South China Sea.</title>
        <authorList>
            <person name="Chen R.W."/>
        </authorList>
    </citation>
    <scope>NUCLEOTIDE SEQUENCE [LARGE SCALE GENOMIC DNA]</scope>
    <source>
        <strain evidence="3 4">SCSIO 52915</strain>
        <plasmid evidence="3 4">unnamed1</plasmid>
    </source>
</reference>
<feature type="signal peptide" evidence="2">
    <location>
        <begin position="1"/>
        <end position="27"/>
    </location>
</feature>
<evidence type="ECO:0000256" key="1">
    <source>
        <dbReference type="SAM" id="Phobius"/>
    </source>
</evidence>
<keyword evidence="3" id="KW-0614">Plasmid</keyword>
<evidence type="ECO:0000313" key="3">
    <source>
        <dbReference type="EMBL" id="QIN80973.1"/>
    </source>
</evidence>
<gene>
    <name evidence="3" type="ORF">GBA65_21175</name>
</gene>
<dbReference type="EMBL" id="CP045122">
    <property type="protein sequence ID" value="QIN80973.1"/>
    <property type="molecule type" value="Genomic_DNA"/>
</dbReference>
<feature type="chain" id="PRO_5026357493" evidence="2">
    <location>
        <begin position="28"/>
        <end position="124"/>
    </location>
</feature>
<dbReference type="AlphaFoldDB" id="A0A6G8Q3E0"/>
<dbReference type="Proteomes" id="UP000502706">
    <property type="component" value="Plasmid unnamed1"/>
</dbReference>
<organism evidence="3 4">
    <name type="scientific">Rubrobacter marinus</name>
    <dbReference type="NCBI Taxonomy" id="2653852"/>
    <lineage>
        <taxon>Bacteria</taxon>
        <taxon>Bacillati</taxon>
        <taxon>Actinomycetota</taxon>
        <taxon>Rubrobacteria</taxon>
        <taxon>Rubrobacterales</taxon>
        <taxon>Rubrobacteraceae</taxon>
        <taxon>Rubrobacter</taxon>
    </lineage>
</organism>
<evidence type="ECO:0000256" key="2">
    <source>
        <dbReference type="SAM" id="SignalP"/>
    </source>
</evidence>
<keyword evidence="2" id="KW-0732">Signal</keyword>
<keyword evidence="1" id="KW-1133">Transmembrane helix</keyword>
<evidence type="ECO:0000313" key="4">
    <source>
        <dbReference type="Proteomes" id="UP000502706"/>
    </source>
</evidence>
<keyword evidence="1" id="KW-0472">Membrane</keyword>
<dbReference type="PROSITE" id="PS51257">
    <property type="entry name" value="PROKAR_LIPOPROTEIN"/>
    <property type="match status" value="1"/>
</dbReference>
<feature type="transmembrane region" description="Helical" evidence="1">
    <location>
        <begin position="64"/>
        <end position="84"/>
    </location>
</feature>
<sequence length="124" mass="13203">MLRKRTKRVLAPLLVLALLACHGAYGAAEHQLLFELAGAVEGHAAHVTPAATDGAGPHAWDADVASYAAAILVAVVGAVAWTRLRDVRGWRGLPLPRRSWALRAPPVLPPPRAPTPSSLQVYRL</sequence>
<keyword evidence="4" id="KW-1185">Reference proteome</keyword>
<proteinExistence type="predicted"/>
<dbReference type="KEGG" id="rmar:GBA65_21175"/>
<name>A0A6G8Q3E0_9ACTN</name>
<keyword evidence="1" id="KW-0812">Transmembrane</keyword>
<dbReference type="RefSeq" id="WP_166398688.1">
    <property type="nucleotide sequence ID" value="NZ_CP045122.1"/>
</dbReference>
<protein>
    <submittedName>
        <fullName evidence="3">Uncharacterized protein</fullName>
    </submittedName>
</protein>
<geneLocation type="plasmid" evidence="3 4">
    <name>unnamed1</name>
</geneLocation>